<accession>A0A017HL08</accession>
<evidence type="ECO:0000256" key="3">
    <source>
        <dbReference type="ARBA" id="ARBA00022692"/>
    </source>
</evidence>
<feature type="transmembrane region" description="Helical" evidence="6">
    <location>
        <begin position="310"/>
        <end position="330"/>
    </location>
</feature>
<evidence type="ECO:0000256" key="2">
    <source>
        <dbReference type="ARBA" id="ARBA00022475"/>
    </source>
</evidence>
<feature type="transmembrane region" description="Helical" evidence="6">
    <location>
        <begin position="12"/>
        <end position="32"/>
    </location>
</feature>
<evidence type="ECO:0000256" key="6">
    <source>
        <dbReference type="SAM" id="Phobius"/>
    </source>
</evidence>
<dbReference type="NCBIfam" id="TIGR04408">
    <property type="entry name" value="LptG_lptG"/>
    <property type="match status" value="1"/>
</dbReference>
<dbReference type="AlphaFoldDB" id="A0A017HL08"/>
<keyword evidence="2" id="KW-1003">Cell membrane</keyword>
<dbReference type="GO" id="GO:0055085">
    <property type="term" value="P:transmembrane transport"/>
    <property type="evidence" value="ECO:0007669"/>
    <property type="project" value="InterPro"/>
</dbReference>
<feature type="transmembrane region" description="Helical" evidence="6">
    <location>
        <begin position="98"/>
        <end position="117"/>
    </location>
</feature>
<dbReference type="PANTHER" id="PTHR33529:SF2">
    <property type="entry name" value="LIPOPOLYSACCHARIDE EXPORT SYSTEM PERMEASE PROTEIN LPTG"/>
    <property type="match status" value="1"/>
</dbReference>
<evidence type="ECO:0000313" key="8">
    <source>
        <dbReference type="Proteomes" id="UP000019666"/>
    </source>
</evidence>
<feature type="transmembrane region" description="Helical" evidence="6">
    <location>
        <begin position="280"/>
        <end position="298"/>
    </location>
</feature>
<name>A0A017HL08_9RHOB</name>
<feature type="transmembrane region" description="Helical" evidence="6">
    <location>
        <begin position="336"/>
        <end position="358"/>
    </location>
</feature>
<dbReference type="GO" id="GO:0015920">
    <property type="term" value="P:lipopolysaccharide transport"/>
    <property type="evidence" value="ECO:0007669"/>
    <property type="project" value="TreeGrafter"/>
</dbReference>
<dbReference type="OrthoDB" id="9798468at2"/>
<dbReference type="STRING" id="442562.Rumeso_04001"/>
<keyword evidence="5 6" id="KW-0472">Membrane</keyword>
<keyword evidence="8" id="KW-1185">Reference proteome</keyword>
<reference evidence="7 8" key="1">
    <citation type="submission" date="2013-02" db="EMBL/GenBank/DDBJ databases">
        <authorList>
            <person name="Fiebig A."/>
            <person name="Goeker M."/>
            <person name="Klenk H.-P.P."/>
        </authorList>
    </citation>
    <scope>NUCLEOTIDE SEQUENCE [LARGE SCALE GENOMIC DNA]</scope>
    <source>
        <strain evidence="7 8">DSM 19309</strain>
    </source>
</reference>
<proteinExistence type="predicted"/>
<feature type="transmembrane region" description="Helical" evidence="6">
    <location>
        <begin position="44"/>
        <end position="77"/>
    </location>
</feature>
<evidence type="ECO:0000256" key="4">
    <source>
        <dbReference type="ARBA" id="ARBA00022989"/>
    </source>
</evidence>
<dbReference type="Proteomes" id="UP000019666">
    <property type="component" value="Unassembled WGS sequence"/>
</dbReference>
<evidence type="ECO:0000313" key="7">
    <source>
        <dbReference type="EMBL" id="EYD74464.1"/>
    </source>
</evidence>
<dbReference type="PANTHER" id="PTHR33529">
    <property type="entry name" value="SLR0882 PROTEIN-RELATED"/>
    <property type="match status" value="1"/>
</dbReference>
<comment type="subcellular location">
    <subcellularLocation>
        <location evidence="1">Cell membrane</location>
        <topology evidence="1">Multi-pass membrane protein</topology>
    </subcellularLocation>
</comment>
<dbReference type="InterPro" id="IPR005495">
    <property type="entry name" value="LptG/LptF_permease"/>
</dbReference>
<dbReference type="HOGENOM" id="CLU_028799_2_0_5"/>
<gene>
    <name evidence="7" type="ORF">Rumeso_04001</name>
</gene>
<dbReference type="GO" id="GO:0043190">
    <property type="term" value="C:ATP-binding cassette (ABC) transporter complex"/>
    <property type="evidence" value="ECO:0007669"/>
    <property type="project" value="InterPro"/>
</dbReference>
<keyword evidence="3 6" id="KW-0812">Transmembrane</keyword>
<sequence>MILDRYLARRFLKTFLGTLAIFFGILALVDIVEQIQRFGDNVEGLWPILGLTLLNVPSGLYSILPLVTIIAAIAMFLSLAKSSELVVTRGSGRSALRALLGPSIVAVLLGALAVAAFNPIVAATSREYESRVGRINGEESALALSEDGLWLRQGGAAGPTVIRAARSNLDGTALRGVTLLTYDAEGRPRERIEAERAELAAGRWTLTQAKVWPLTAANPEAEAALHASWTLPSSLTPDQIRDSFGTPSSIPIWELPSFIKRLEDAGFTAQRHKVFLQTELAQPAFLLAMVLVAAGFTMRHQRGRRTGMMVLGAILTGFGIYFLRNLALILGEAGEVAPALAAWAPPMAAIFLSLGLLLHLEEG</sequence>
<evidence type="ECO:0000256" key="5">
    <source>
        <dbReference type="ARBA" id="ARBA00023136"/>
    </source>
</evidence>
<protein>
    <submittedName>
        <fullName evidence="7">Permease, YjgP/YjgQ family</fullName>
    </submittedName>
</protein>
<dbReference type="Pfam" id="PF03739">
    <property type="entry name" value="LptF_LptG"/>
    <property type="match status" value="1"/>
</dbReference>
<organism evidence="7 8">
    <name type="scientific">Rubellimicrobium mesophilum DSM 19309</name>
    <dbReference type="NCBI Taxonomy" id="442562"/>
    <lineage>
        <taxon>Bacteria</taxon>
        <taxon>Pseudomonadati</taxon>
        <taxon>Pseudomonadota</taxon>
        <taxon>Alphaproteobacteria</taxon>
        <taxon>Rhodobacterales</taxon>
        <taxon>Roseobacteraceae</taxon>
        <taxon>Rubellimicrobium</taxon>
    </lineage>
</organism>
<keyword evidence="4 6" id="KW-1133">Transmembrane helix</keyword>
<dbReference type="RefSeq" id="WP_037280503.1">
    <property type="nucleotide sequence ID" value="NZ_KK088573.1"/>
</dbReference>
<comment type="caution">
    <text evidence="7">The sequence shown here is derived from an EMBL/GenBank/DDBJ whole genome shotgun (WGS) entry which is preliminary data.</text>
</comment>
<dbReference type="EMBL" id="AOSK01000113">
    <property type="protein sequence ID" value="EYD74464.1"/>
    <property type="molecule type" value="Genomic_DNA"/>
</dbReference>
<dbReference type="PATRIC" id="fig|442562.3.peg.3947"/>
<evidence type="ECO:0000256" key="1">
    <source>
        <dbReference type="ARBA" id="ARBA00004651"/>
    </source>
</evidence>
<dbReference type="InterPro" id="IPR030923">
    <property type="entry name" value="LptG"/>
</dbReference>